<accession>A0ABR1IHN0</accession>
<dbReference type="PANTHER" id="PTHR37534">
    <property type="entry name" value="TRANSCRIPTIONAL ACTIVATOR PROTEIN UGA3"/>
    <property type="match status" value="1"/>
</dbReference>
<feature type="compositionally biased region" description="Polar residues" evidence="3">
    <location>
        <begin position="96"/>
        <end position="109"/>
    </location>
</feature>
<dbReference type="InterPro" id="IPR036864">
    <property type="entry name" value="Zn2-C6_fun-type_DNA-bd_sf"/>
</dbReference>
<evidence type="ECO:0000256" key="2">
    <source>
        <dbReference type="ARBA" id="ARBA00023242"/>
    </source>
</evidence>
<comment type="subcellular location">
    <subcellularLocation>
        <location evidence="1">Nucleus</location>
    </subcellularLocation>
</comment>
<evidence type="ECO:0000256" key="3">
    <source>
        <dbReference type="SAM" id="MobiDB-lite"/>
    </source>
</evidence>
<feature type="compositionally biased region" description="Basic residues" evidence="3">
    <location>
        <begin position="15"/>
        <end position="29"/>
    </location>
</feature>
<dbReference type="CDD" id="cd00067">
    <property type="entry name" value="GAL4"/>
    <property type="match status" value="1"/>
</dbReference>
<keyword evidence="6" id="KW-1185">Reference proteome</keyword>
<dbReference type="InterPro" id="IPR021858">
    <property type="entry name" value="Fun_TF"/>
</dbReference>
<dbReference type="Pfam" id="PF00172">
    <property type="entry name" value="Zn_clus"/>
    <property type="match status" value="1"/>
</dbReference>
<evidence type="ECO:0000313" key="5">
    <source>
        <dbReference type="EMBL" id="KAK7432824.1"/>
    </source>
</evidence>
<dbReference type="InterPro" id="IPR001138">
    <property type="entry name" value="Zn2Cys6_DnaBD"/>
</dbReference>
<feature type="region of interest" description="Disordered" evidence="3">
    <location>
        <begin position="96"/>
        <end position="129"/>
    </location>
</feature>
<dbReference type="PROSITE" id="PS50048">
    <property type="entry name" value="ZN2_CY6_FUNGAL_2"/>
    <property type="match status" value="1"/>
</dbReference>
<gene>
    <name evidence="5" type="ORF">QQZ08_000687</name>
</gene>
<feature type="domain" description="Zn(2)-C6 fungal-type" evidence="4">
    <location>
        <begin position="33"/>
        <end position="63"/>
    </location>
</feature>
<dbReference type="Proteomes" id="UP001498421">
    <property type="component" value="Unassembled WGS sequence"/>
</dbReference>
<feature type="region of interest" description="Disordered" evidence="3">
    <location>
        <begin position="1"/>
        <end position="32"/>
    </location>
</feature>
<evidence type="ECO:0000256" key="1">
    <source>
        <dbReference type="ARBA" id="ARBA00004123"/>
    </source>
</evidence>
<dbReference type="PROSITE" id="PS00463">
    <property type="entry name" value="ZN2_CY6_FUNGAL_1"/>
    <property type="match status" value="1"/>
</dbReference>
<comment type="caution">
    <text evidence="5">The sequence shown here is derived from an EMBL/GenBank/DDBJ whole genome shotgun (WGS) entry which is preliminary data.</text>
</comment>
<dbReference type="EMBL" id="JAZAVK010000003">
    <property type="protein sequence ID" value="KAK7432824.1"/>
    <property type="molecule type" value="Genomic_DNA"/>
</dbReference>
<dbReference type="SMART" id="SM00066">
    <property type="entry name" value="GAL4"/>
    <property type="match status" value="1"/>
</dbReference>
<name>A0ABR1IHN0_9HYPO</name>
<dbReference type="Gene3D" id="4.10.240.10">
    <property type="entry name" value="Zn(2)-C6 fungal-type DNA-binding domain"/>
    <property type="match status" value="1"/>
</dbReference>
<evidence type="ECO:0000313" key="6">
    <source>
        <dbReference type="Proteomes" id="UP001498421"/>
    </source>
</evidence>
<keyword evidence="2" id="KW-0539">Nucleus</keyword>
<dbReference type="PANTHER" id="PTHR37534:SF3">
    <property type="entry name" value="ZN(II)2CYS6 TRANSCRIPTION FACTOR (EUROFUNG)"/>
    <property type="match status" value="1"/>
</dbReference>
<sequence>MSSAQGSSEPDAKGPTRKKPRKSRSRGLRTKTGCLTCRQRHKKCDEKLPVCGSCTLAAKTCVYGPDRPAHEVSFAASSTANLLPSVTITPDMPVQTQTQSPLNTATSSFAAPQPAGGGPPAPADMGGIMSRLPESPYLGYSPDTSELLTAGGASTRWLDLLASDAAQADAGFSLAPSPTQEAAAKHQSAVNSSGLYQRLSDLATGSPEYAWQEFEDIVLVDHEAVLFRKFVEHAALWLDLLDPERHFSTYATQLALRNLGLMKAILALTARHDAMSKRATDGSPSVLESTTTHAQAIQYYYETLHYVQTALHSPTYTNSEEILATAVIISTYEMLDESASGWQRHLKGVFWIQRSQDVDGETGGLRQAVWWAWLRQDIWAAFREKRKCHSFWIPTKDCGDMTQHELADRAVYLLSKAVNYSAAGATNPFGDPASSDPEVLRARATAGSELLGMLEAWKLYLGPGFRPLPSPKPEGNAERYPFQPIWIHPPSFAVATMVYNFAKILITLHRPPEPGFGHYLKTQVGHNHEFLRSELTEMVEDAV</sequence>
<protein>
    <recommendedName>
        <fullName evidence="4">Zn(2)-C6 fungal-type domain-containing protein</fullName>
    </recommendedName>
</protein>
<evidence type="ECO:0000259" key="4">
    <source>
        <dbReference type="PROSITE" id="PS50048"/>
    </source>
</evidence>
<reference evidence="5 6" key="1">
    <citation type="journal article" date="2025" name="Microbiol. Resour. Announc.">
        <title>Draft genome sequences for Neonectria magnoliae and Neonectria punicea, canker pathogens of Liriodendron tulipifera and Acer saccharum in West Virginia.</title>
        <authorList>
            <person name="Petronek H.M."/>
            <person name="Kasson M.T."/>
            <person name="Metheny A.M."/>
            <person name="Stauder C.M."/>
            <person name="Lovett B."/>
            <person name="Lynch S.C."/>
            <person name="Garnas J.R."/>
            <person name="Kasson L.R."/>
            <person name="Stajich J.E."/>
        </authorList>
    </citation>
    <scope>NUCLEOTIDE SEQUENCE [LARGE SCALE GENOMIC DNA]</scope>
    <source>
        <strain evidence="5 6">NRRL 64651</strain>
    </source>
</reference>
<organism evidence="5 6">
    <name type="scientific">Neonectria magnoliae</name>
    <dbReference type="NCBI Taxonomy" id="2732573"/>
    <lineage>
        <taxon>Eukaryota</taxon>
        <taxon>Fungi</taxon>
        <taxon>Dikarya</taxon>
        <taxon>Ascomycota</taxon>
        <taxon>Pezizomycotina</taxon>
        <taxon>Sordariomycetes</taxon>
        <taxon>Hypocreomycetidae</taxon>
        <taxon>Hypocreales</taxon>
        <taxon>Nectriaceae</taxon>
        <taxon>Neonectria</taxon>
    </lineage>
</organism>
<dbReference type="Pfam" id="PF11951">
    <property type="entry name" value="Fungal_trans_2"/>
    <property type="match status" value="1"/>
</dbReference>
<dbReference type="SUPFAM" id="SSF57701">
    <property type="entry name" value="Zn2/Cys6 DNA-binding domain"/>
    <property type="match status" value="1"/>
</dbReference>
<proteinExistence type="predicted"/>